<gene>
    <name evidence="9" type="ORF">LX59_00390</name>
</gene>
<feature type="domain" description="PAC" evidence="8">
    <location>
        <begin position="213"/>
        <end position="267"/>
    </location>
</feature>
<dbReference type="InterPro" id="IPR001610">
    <property type="entry name" value="PAC"/>
</dbReference>
<dbReference type="InterPro" id="IPR000014">
    <property type="entry name" value="PAS"/>
</dbReference>
<evidence type="ECO:0000259" key="8">
    <source>
        <dbReference type="PROSITE" id="PS50113"/>
    </source>
</evidence>
<protein>
    <submittedName>
        <fullName evidence="9">Methyl-accepting chemotaxis sensory transducer with Pas/Pac sensor</fullName>
    </submittedName>
</protein>
<sequence>MFNSALKRQLSDMQRESAKVQSVRDAIGQSMLCFSVSHQGVIEEINDQMLQFLGYRSATELQGRPVDQLLSNYYRTTAAYPKIQATWRNGPSFHDVCGLMCKDGREVWASLTWTPVKDKQGQLLQVICLGNEITEALERAQEQESLINALMRSMAVIEFTPEGNIVTANSKFLQLMGYSLDTLKGKHHRMLCEPSLVNSSEYQEFWRTLNQGQYVTGRFKRLDSHGHAIWLEASYNPVFDLHNNLKKIVKFATDITEQVQQEQAVAEAAEIAYSTSKQTDLCAQQGSTVVQHTLNVMHQIADQIQQASAGIEALNKQSLLISNIIKTISGIADQTNLLALNAAIEAARAGDQGRGFAVVADEVRQLAGRTSKATEEIVTVVQQNQQLAAQAVTNMATSQQQTTEGLELANQAGSVIVEIQEGARHVVNAVEQFATRLKN</sequence>
<dbReference type="SMART" id="SM00283">
    <property type="entry name" value="MA"/>
    <property type="match status" value="1"/>
</dbReference>
<dbReference type="SUPFAM" id="SSF58104">
    <property type="entry name" value="Methyl-accepting chemotaxis protein (MCP) signaling domain"/>
    <property type="match status" value="1"/>
</dbReference>
<dbReference type="InterPro" id="IPR004089">
    <property type="entry name" value="MCPsignal_dom"/>
</dbReference>
<dbReference type="SMART" id="SM00091">
    <property type="entry name" value="PAS"/>
    <property type="match status" value="2"/>
</dbReference>
<dbReference type="GO" id="GO:0007165">
    <property type="term" value="P:signal transduction"/>
    <property type="evidence" value="ECO:0007669"/>
    <property type="project" value="UniProtKB-KW"/>
</dbReference>
<keyword evidence="4" id="KW-0472">Membrane</keyword>
<evidence type="ECO:0000256" key="1">
    <source>
        <dbReference type="ARBA" id="ARBA00004370"/>
    </source>
</evidence>
<organism evidence="9 10">
    <name type="scientific">Azomonas agilis</name>
    <dbReference type="NCBI Taxonomy" id="116849"/>
    <lineage>
        <taxon>Bacteria</taxon>
        <taxon>Pseudomonadati</taxon>
        <taxon>Pseudomonadota</taxon>
        <taxon>Gammaproteobacteria</taxon>
        <taxon>Pseudomonadales</taxon>
        <taxon>Pseudomonadaceae</taxon>
        <taxon>Azomonas</taxon>
    </lineage>
</organism>
<dbReference type="PROSITE" id="PS50111">
    <property type="entry name" value="CHEMOTAXIS_TRANSDUC_2"/>
    <property type="match status" value="1"/>
</dbReference>
<keyword evidence="5 6" id="KW-0807">Transducer</keyword>
<dbReference type="PANTHER" id="PTHR32089">
    <property type="entry name" value="METHYL-ACCEPTING CHEMOTAXIS PROTEIN MCPB"/>
    <property type="match status" value="1"/>
</dbReference>
<dbReference type="NCBIfam" id="TIGR00229">
    <property type="entry name" value="sensory_box"/>
    <property type="match status" value="2"/>
</dbReference>
<dbReference type="PROSITE" id="PS50113">
    <property type="entry name" value="PAC"/>
    <property type="match status" value="2"/>
</dbReference>
<keyword evidence="3" id="KW-1133">Transmembrane helix</keyword>
<keyword evidence="10" id="KW-1185">Reference proteome</keyword>
<comment type="caution">
    <text evidence="9">The sequence shown here is derived from an EMBL/GenBank/DDBJ whole genome shotgun (WGS) entry which is preliminary data.</text>
</comment>
<dbReference type="Proteomes" id="UP000319627">
    <property type="component" value="Unassembled WGS sequence"/>
</dbReference>
<evidence type="ECO:0000313" key="9">
    <source>
        <dbReference type="EMBL" id="TWH77473.1"/>
    </source>
</evidence>
<dbReference type="Gene3D" id="1.10.287.950">
    <property type="entry name" value="Methyl-accepting chemotaxis protein"/>
    <property type="match status" value="1"/>
</dbReference>
<dbReference type="InterPro" id="IPR013655">
    <property type="entry name" value="PAS_fold_3"/>
</dbReference>
<dbReference type="SMART" id="SM00086">
    <property type="entry name" value="PAC"/>
    <property type="match status" value="2"/>
</dbReference>
<evidence type="ECO:0000313" key="10">
    <source>
        <dbReference type="Proteomes" id="UP000319627"/>
    </source>
</evidence>
<proteinExistence type="predicted"/>
<feature type="domain" description="Methyl-accepting transducer" evidence="7">
    <location>
        <begin position="247"/>
        <end position="439"/>
    </location>
</feature>
<dbReference type="Pfam" id="PF08447">
    <property type="entry name" value="PAS_3"/>
    <property type="match status" value="1"/>
</dbReference>
<dbReference type="Pfam" id="PF13426">
    <property type="entry name" value="PAS_9"/>
    <property type="match status" value="1"/>
</dbReference>
<evidence type="ECO:0000256" key="6">
    <source>
        <dbReference type="PROSITE-ProRule" id="PRU00284"/>
    </source>
</evidence>
<reference evidence="9 10" key="1">
    <citation type="submission" date="2019-07" db="EMBL/GenBank/DDBJ databases">
        <title>Genomic Encyclopedia of Type Strains, Phase I: the one thousand microbial genomes (KMG-I) project.</title>
        <authorList>
            <person name="Kyrpides N."/>
        </authorList>
    </citation>
    <scope>NUCLEOTIDE SEQUENCE [LARGE SCALE GENOMIC DNA]</scope>
    <source>
        <strain evidence="9 10">DSM 375</strain>
    </source>
</reference>
<evidence type="ECO:0000256" key="3">
    <source>
        <dbReference type="ARBA" id="ARBA00022989"/>
    </source>
</evidence>
<evidence type="ECO:0000256" key="4">
    <source>
        <dbReference type="ARBA" id="ARBA00023136"/>
    </source>
</evidence>
<accession>A0A562J2X7</accession>
<dbReference type="OrthoDB" id="9765776at2"/>
<dbReference type="InterPro" id="IPR035965">
    <property type="entry name" value="PAS-like_dom_sf"/>
</dbReference>
<dbReference type="InterPro" id="IPR000700">
    <property type="entry name" value="PAS-assoc_C"/>
</dbReference>
<evidence type="ECO:0000256" key="2">
    <source>
        <dbReference type="ARBA" id="ARBA00022692"/>
    </source>
</evidence>
<dbReference type="Pfam" id="PF00015">
    <property type="entry name" value="MCPsignal"/>
    <property type="match status" value="1"/>
</dbReference>
<dbReference type="AlphaFoldDB" id="A0A562J2X7"/>
<dbReference type="PANTHER" id="PTHR32089:SF112">
    <property type="entry name" value="LYSOZYME-LIKE PROTEIN-RELATED"/>
    <property type="match status" value="1"/>
</dbReference>
<evidence type="ECO:0000259" key="7">
    <source>
        <dbReference type="PROSITE" id="PS50111"/>
    </source>
</evidence>
<comment type="subcellular location">
    <subcellularLocation>
        <location evidence="1">Membrane</location>
    </subcellularLocation>
</comment>
<dbReference type="GO" id="GO:0006935">
    <property type="term" value="P:chemotaxis"/>
    <property type="evidence" value="ECO:0007669"/>
    <property type="project" value="UniProtKB-ARBA"/>
</dbReference>
<feature type="domain" description="PAC" evidence="8">
    <location>
        <begin position="92"/>
        <end position="145"/>
    </location>
</feature>
<dbReference type="CDD" id="cd00130">
    <property type="entry name" value="PAS"/>
    <property type="match status" value="2"/>
</dbReference>
<name>A0A562J2X7_9GAMM</name>
<dbReference type="RefSeq" id="WP_144570138.1">
    <property type="nucleotide sequence ID" value="NZ_VLKG01000001.1"/>
</dbReference>
<keyword evidence="2" id="KW-0812">Transmembrane</keyword>
<evidence type="ECO:0000256" key="5">
    <source>
        <dbReference type="ARBA" id="ARBA00023224"/>
    </source>
</evidence>
<dbReference type="Gene3D" id="3.30.450.20">
    <property type="entry name" value="PAS domain"/>
    <property type="match status" value="2"/>
</dbReference>
<dbReference type="SUPFAM" id="SSF55785">
    <property type="entry name" value="PYP-like sensor domain (PAS domain)"/>
    <property type="match status" value="2"/>
</dbReference>
<dbReference type="EMBL" id="VLKG01000001">
    <property type="protein sequence ID" value="TWH77473.1"/>
    <property type="molecule type" value="Genomic_DNA"/>
</dbReference>
<dbReference type="GO" id="GO:0016020">
    <property type="term" value="C:membrane"/>
    <property type="evidence" value="ECO:0007669"/>
    <property type="project" value="UniProtKB-SubCell"/>
</dbReference>